<dbReference type="InterPro" id="IPR000859">
    <property type="entry name" value="CUB_dom"/>
</dbReference>
<comment type="similarity">
    <text evidence="7">Belongs to the peptidase S1 family. CLIP subfamily.</text>
</comment>
<keyword evidence="2" id="KW-0964">Secreted</keyword>
<protein>
    <submittedName>
        <fullName evidence="9">Uncharacterized protein</fullName>
    </submittedName>
</protein>
<name>A0A1S4FEH6_AEDAE</name>
<keyword evidence="3" id="KW-0645">Protease</keyword>
<evidence type="ECO:0000256" key="8">
    <source>
        <dbReference type="PROSITE-ProRule" id="PRU00059"/>
    </source>
</evidence>
<dbReference type="PANTHER" id="PTHR24252:SF7">
    <property type="entry name" value="HYALIN"/>
    <property type="match status" value="1"/>
</dbReference>
<dbReference type="PROSITE" id="PS50240">
    <property type="entry name" value="TRYPSIN_DOM"/>
    <property type="match status" value="1"/>
</dbReference>
<dbReference type="Pfam" id="PF00431">
    <property type="entry name" value="CUB"/>
    <property type="match status" value="1"/>
</dbReference>
<dbReference type="Pfam" id="PF00089">
    <property type="entry name" value="Trypsin"/>
    <property type="match status" value="1"/>
</dbReference>
<dbReference type="SUPFAM" id="SSF50494">
    <property type="entry name" value="Trypsin-like serine proteases"/>
    <property type="match status" value="1"/>
</dbReference>
<dbReference type="CDD" id="cd00041">
    <property type="entry name" value="CUB"/>
    <property type="match status" value="1"/>
</dbReference>
<dbReference type="OrthoDB" id="6380398at2759"/>
<dbReference type="CDD" id="cd00190">
    <property type="entry name" value="Tryp_SPc"/>
    <property type="match status" value="1"/>
</dbReference>
<evidence type="ECO:0000313" key="9">
    <source>
        <dbReference type="EnsemblMetazoa" id="AAEL006696-PA"/>
    </source>
</evidence>
<dbReference type="Proteomes" id="UP000008820">
    <property type="component" value="Chromosome 3"/>
</dbReference>
<dbReference type="InterPro" id="IPR001314">
    <property type="entry name" value="Peptidase_S1A"/>
</dbReference>
<dbReference type="GO" id="GO:0004252">
    <property type="term" value="F:serine-type endopeptidase activity"/>
    <property type="evidence" value="ECO:0007669"/>
    <property type="project" value="InterPro"/>
</dbReference>
<evidence type="ECO:0000256" key="7">
    <source>
        <dbReference type="ARBA" id="ARBA00024195"/>
    </source>
</evidence>
<dbReference type="SMART" id="SM00020">
    <property type="entry name" value="Tryp_SPc"/>
    <property type="match status" value="1"/>
</dbReference>
<evidence type="ECO:0000256" key="6">
    <source>
        <dbReference type="ARBA" id="ARBA00023157"/>
    </source>
</evidence>
<reference evidence="9 10" key="1">
    <citation type="submission" date="2017-06" db="EMBL/GenBank/DDBJ databases">
        <title>Aedes aegypti genome working group (AGWG) sequencing and assembly.</title>
        <authorList>
            <consortium name="Aedes aegypti Genome Working Group (AGWG)"/>
            <person name="Matthews B.J."/>
        </authorList>
    </citation>
    <scope>NUCLEOTIDE SEQUENCE [LARGE SCALE GENOMIC DNA]</scope>
    <source>
        <strain evidence="9 10">LVP_AGWG</strain>
    </source>
</reference>
<comment type="caution">
    <text evidence="8">Lacks conserved residue(s) required for the propagation of feature annotation.</text>
</comment>
<dbReference type="InterPro" id="IPR018114">
    <property type="entry name" value="TRYPSIN_HIS"/>
</dbReference>
<dbReference type="PANTHER" id="PTHR24252">
    <property type="entry name" value="ACROSIN-RELATED"/>
    <property type="match status" value="1"/>
</dbReference>
<dbReference type="InterPro" id="IPR035914">
    <property type="entry name" value="Sperma_CUB_dom_sf"/>
</dbReference>
<evidence type="ECO:0000313" key="10">
    <source>
        <dbReference type="Proteomes" id="UP000008820"/>
    </source>
</evidence>
<sequence>MVKKMWWLLKLIGFLVLFDLGHGQNYAGCDYTYSYSSYSVGYIQSPKWSNFYAPGTNCRFTIQAPPRHYLYAQCYDMYLPATYGCYYDKLLVSLTGDSTLSGSQIYCGSTPFDVASNGNKLVVALQTSQSMNGGGRFRCQITAIPVKCNCGSRKTPLIVGGQRTQANEFPMMSAIIDLSSKSLVCGATVITNRHGLTAAHCIVGRSITNSALLVGDQNMNSGSDTPYAKLMRISTFTVHGQYSASTKTNDIALVRTVDEIIFDAGVSRACLPYIYAGATFNNVYLEALGWGTLDFGGPQATELQKASLQVMNLTTCRSQLSGMNSVQDSQICTYTPGKDSCQYDSGGPLLYTDPSGGTVYAIGVINYGITCASKYPSVSARVASYLSWIETNTGYDFCEKV</sequence>
<dbReference type="SMART" id="SM00042">
    <property type="entry name" value="CUB"/>
    <property type="match status" value="1"/>
</dbReference>
<dbReference type="Gene3D" id="2.40.10.10">
    <property type="entry name" value="Trypsin-like serine proteases"/>
    <property type="match status" value="2"/>
</dbReference>
<keyword evidence="10" id="KW-1185">Reference proteome</keyword>
<dbReference type="GO" id="GO:0035008">
    <property type="term" value="P:positive regulation of melanization defense response"/>
    <property type="evidence" value="ECO:0007669"/>
    <property type="project" value="UniProtKB-ARBA"/>
</dbReference>
<evidence type="ECO:0000256" key="4">
    <source>
        <dbReference type="ARBA" id="ARBA00022801"/>
    </source>
</evidence>
<proteinExistence type="inferred from homology"/>
<accession>A0A1S4FEH6</accession>
<dbReference type="GO" id="GO:0006508">
    <property type="term" value="P:proteolysis"/>
    <property type="evidence" value="ECO:0007669"/>
    <property type="project" value="UniProtKB-KW"/>
</dbReference>
<dbReference type="Gene3D" id="2.60.120.290">
    <property type="entry name" value="Spermadhesin, CUB domain"/>
    <property type="match status" value="1"/>
</dbReference>
<dbReference type="VEuPathDB" id="VectorBase:AAEL006696"/>
<organism evidence="9 10">
    <name type="scientific">Aedes aegypti</name>
    <name type="common">Yellowfever mosquito</name>
    <name type="synonym">Culex aegypti</name>
    <dbReference type="NCBI Taxonomy" id="7159"/>
    <lineage>
        <taxon>Eukaryota</taxon>
        <taxon>Metazoa</taxon>
        <taxon>Ecdysozoa</taxon>
        <taxon>Arthropoda</taxon>
        <taxon>Hexapoda</taxon>
        <taxon>Insecta</taxon>
        <taxon>Pterygota</taxon>
        <taxon>Neoptera</taxon>
        <taxon>Endopterygota</taxon>
        <taxon>Diptera</taxon>
        <taxon>Nematocera</taxon>
        <taxon>Culicoidea</taxon>
        <taxon>Culicidae</taxon>
        <taxon>Culicinae</taxon>
        <taxon>Aedini</taxon>
        <taxon>Aedes</taxon>
        <taxon>Stegomyia</taxon>
    </lineage>
</organism>
<keyword evidence="4" id="KW-0378">Hydrolase</keyword>
<dbReference type="InterPro" id="IPR001254">
    <property type="entry name" value="Trypsin_dom"/>
</dbReference>
<comment type="subcellular location">
    <subcellularLocation>
        <location evidence="1">Secreted</location>
    </subcellularLocation>
</comment>
<dbReference type="PROSITE" id="PS01180">
    <property type="entry name" value="CUB"/>
    <property type="match status" value="1"/>
</dbReference>
<dbReference type="PROSITE" id="PS00134">
    <property type="entry name" value="TRYPSIN_HIS"/>
    <property type="match status" value="1"/>
</dbReference>
<dbReference type="PRINTS" id="PR00722">
    <property type="entry name" value="CHYMOTRYPSIN"/>
</dbReference>
<evidence type="ECO:0000256" key="5">
    <source>
        <dbReference type="ARBA" id="ARBA00022825"/>
    </source>
</evidence>
<evidence type="ECO:0000256" key="3">
    <source>
        <dbReference type="ARBA" id="ARBA00022670"/>
    </source>
</evidence>
<dbReference type="AlphaFoldDB" id="A0A1S4FEH6"/>
<dbReference type="EnsemblMetazoa" id="AAEL006696-RA">
    <property type="protein sequence ID" value="AAEL006696-PA"/>
    <property type="gene ID" value="AAEL006696"/>
</dbReference>
<dbReference type="InterPro" id="IPR009003">
    <property type="entry name" value="Peptidase_S1_PA"/>
</dbReference>
<reference evidence="9" key="2">
    <citation type="submission" date="2020-05" db="UniProtKB">
        <authorList>
            <consortium name="EnsemblMetazoa"/>
        </authorList>
    </citation>
    <scope>IDENTIFICATION</scope>
    <source>
        <strain evidence="9">LVP_AGWG</strain>
    </source>
</reference>
<keyword evidence="5" id="KW-0720">Serine protease</keyword>
<dbReference type="InParanoid" id="A0A1S4FEH6"/>
<dbReference type="GO" id="GO:0050832">
    <property type="term" value="P:defense response to fungus"/>
    <property type="evidence" value="ECO:0007669"/>
    <property type="project" value="UniProtKB-ARBA"/>
</dbReference>
<keyword evidence="6" id="KW-1015">Disulfide bond</keyword>
<dbReference type="InterPro" id="IPR043504">
    <property type="entry name" value="Peptidase_S1_PA_chymotrypsin"/>
</dbReference>
<dbReference type="SUPFAM" id="SSF49854">
    <property type="entry name" value="Spermadhesin, CUB domain"/>
    <property type="match status" value="1"/>
</dbReference>
<gene>
    <name evidence="9" type="primary">5568270</name>
</gene>
<dbReference type="GO" id="GO:0160032">
    <property type="term" value="P:Toll receptor ligand protein activation cascade"/>
    <property type="evidence" value="ECO:0007669"/>
    <property type="project" value="UniProtKB-ARBA"/>
</dbReference>
<dbReference type="GO" id="GO:0005576">
    <property type="term" value="C:extracellular region"/>
    <property type="evidence" value="ECO:0007669"/>
    <property type="project" value="UniProtKB-SubCell"/>
</dbReference>
<evidence type="ECO:0000256" key="2">
    <source>
        <dbReference type="ARBA" id="ARBA00022525"/>
    </source>
</evidence>
<dbReference type="FunFam" id="2.40.10.10:FF:000015">
    <property type="entry name" value="Atrial natriuretic peptide-converting enzyme"/>
    <property type="match status" value="1"/>
</dbReference>
<evidence type="ECO:0000256" key="1">
    <source>
        <dbReference type="ARBA" id="ARBA00004613"/>
    </source>
</evidence>